<keyword evidence="3" id="KW-1185">Reference proteome</keyword>
<dbReference type="InterPro" id="IPR021617">
    <property type="entry name" value="DUF3231"/>
</dbReference>
<dbReference type="Pfam" id="PF11553">
    <property type="entry name" value="DUF3231"/>
    <property type="match status" value="2"/>
</dbReference>
<accession>A0ABV6GAB6</accession>
<keyword evidence="1" id="KW-1133">Transmembrane helix</keyword>
<dbReference type="EMBL" id="JBHLVO010000002">
    <property type="protein sequence ID" value="MFC0270586.1"/>
    <property type="molecule type" value="Genomic_DNA"/>
</dbReference>
<dbReference type="Proteomes" id="UP001589854">
    <property type="component" value="Unassembled WGS sequence"/>
</dbReference>
<dbReference type="Gene3D" id="1.20.1260.10">
    <property type="match status" value="2"/>
</dbReference>
<evidence type="ECO:0000256" key="1">
    <source>
        <dbReference type="SAM" id="Phobius"/>
    </source>
</evidence>
<organism evidence="2 3">
    <name type="scientific">Metabacillus herbersteinensis</name>
    <dbReference type="NCBI Taxonomy" id="283816"/>
    <lineage>
        <taxon>Bacteria</taxon>
        <taxon>Bacillati</taxon>
        <taxon>Bacillota</taxon>
        <taxon>Bacilli</taxon>
        <taxon>Bacillales</taxon>
        <taxon>Bacillaceae</taxon>
        <taxon>Metabacillus</taxon>
    </lineage>
</organism>
<feature type="transmembrane region" description="Helical" evidence="1">
    <location>
        <begin position="265"/>
        <end position="289"/>
    </location>
</feature>
<name>A0ABV6GAB6_9BACI</name>
<sequence>MTIPNKTQLVSSELGNLWLAYQEKTMLMKFLEHFLEHTENEETQQMLQRSYDLSAQSVIQIRSFFEQAGAVIPVGFTDGDIHKGAPKLFDYTFDVMFLHLMSKIEVALFSLHSTMSYRLDVFEFFRQLSADAQETYRQTTQYLLQVGVLSRPPYVSMPKEVEIVNNKSYFSGYSLLNEKRALNTIEVSLIHHAIEANLTGMQLMMGFAQVAHDKQVKKYFADGMDLSKKVETTLGEFFREEFIEPPATHAGKATNSTFAPFSDKMMMYITSLLSTFGLGSNAIGGAFSLRNDLPLTMSFLAKDMVSFAKEGGKIMVANGWMEEPPQVEDRKQLRK</sequence>
<keyword evidence="1" id="KW-0472">Membrane</keyword>
<evidence type="ECO:0000313" key="3">
    <source>
        <dbReference type="Proteomes" id="UP001589854"/>
    </source>
</evidence>
<reference evidence="2 3" key="1">
    <citation type="submission" date="2024-09" db="EMBL/GenBank/DDBJ databases">
        <authorList>
            <person name="Sun Q."/>
            <person name="Mori K."/>
        </authorList>
    </citation>
    <scope>NUCLEOTIDE SEQUENCE [LARGE SCALE GENOMIC DNA]</scope>
    <source>
        <strain evidence="2 3">CCM 7228</strain>
    </source>
</reference>
<dbReference type="InterPro" id="IPR012347">
    <property type="entry name" value="Ferritin-like"/>
</dbReference>
<comment type="caution">
    <text evidence="2">The sequence shown here is derived from an EMBL/GenBank/DDBJ whole genome shotgun (WGS) entry which is preliminary data.</text>
</comment>
<dbReference type="RefSeq" id="WP_378930713.1">
    <property type="nucleotide sequence ID" value="NZ_JBHLVO010000002.1"/>
</dbReference>
<keyword evidence="1" id="KW-0812">Transmembrane</keyword>
<protein>
    <submittedName>
        <fullName evidence="2">DUF3231 family protein</fullName>
    </submittedName>
</protein>
<evidence type="ECO:0000313" key="2">
    <source>
        <dbReference type="EMBL" id="MFC0270586.1"/>
    </source>
</evidence>
<proteinExistence type="predicted"/>
<gene>
    <name evidence="2" type="ORF">ACFFIX_03840</name>
</gene>